<keyword evidence="5 8" id="KW-0460">Magnesium</keyword>
<dbReference type="OrthoDB" id="517356at2"/>
<name>A0A3D8IV63_9HELI</name>
<evidence type="ECO:0000256" key="4">
    <source>
        <dbReference type="ARBA" id="ARBA00022832"/>
    </source>
</evidence>
<dbReference type="Proteomes" id="UP000257045">
    <property type="component" value="Unassembled WGS sequence"/>
</dbReference>
<dbReference type="GO" id="GO:0005737">
    <property type="term" value="C:cytoplasm"/>
    <property type="evidence" value="ECO:0007669"/>
    <property type="project" value="UniProtKB-SubCell"/>
</dbReference>
<evidence type="ECO:0000313" key="11">
    <source>
        <dbReference type="Proteomes" id="UP000257045"/>
    </source>
</evidence>
<evidence type="ECO:0000256" key="7">
    <source>
        <dbReference type="ARBA" id="ARBA00023160"/>
    </source>
</evidence>
<sequence length="125" mass="13730">MIGIDLVSISRIQSSCERFGERFLNRFLSPQEQKLCFKDDNISLNFQRIAGFWTIKEAVSKALGVGIGGELGFLDIIISKTPKGASKVVLSEEKMQIFGVKQIAVSVTHDEGLAIASVLISKHSF</sequence>
<comment type="catalytic activity">
    <reaction evidence="8">
        <text>apo-[ACP] + CoA = holo-[ACP] + adenosine 3',5'-bisphosphate + H(+)</text>
        <dbReference type="Rhea" id="RHEA:12068"/>
        <dbReference type="Rhea" id="RHEA-COMP:9685"/>
        <dbReference type="Rhea" id="RHEA-COMP:9690"/>
        <dbReference type="ChEBI" id="CHEBI:15378"/>
        <dbReference type="ChEBI" id="CHEBI:29999"/>
        <dbReference type="ChEBI" id="CHEBI:57287"/>
        <dbReference type="ChEBI" id="CHEBI:58343"/>
        <dbReference type="ChEBI" id="CHEBI:64479"/>
        <dbReference type="EC" id="2.7.8.7"/>
    </reaction>
</comment>
<dbReference type="GO" id="GO:0008897">
    <property type="term" value="F:holo-[acyl-carrier-protein] synthase activity"/>
    <property type="evidence" value="ECO:0007669"/>
    <property type="project" value="UniProtKB-UniRule"/>
</dbReference>
<keyword evidence="7 8" id="KW-0275">Fatty acid biosynthesis</keyword>
<comment type="function">
    <text evidence="8">Transfers the 4'-phosphopantetheine moiety from coenzyme A to a Ser of acyl-carrier-protein.</text>
</comment>
<protein>
    <recommendedName>
        <fullName evidence="8">Holo-[acyl-carrier-protein] synthase</fullName>
        <shortName evidence="8">Holo-ACP synthase</shortName>
        <ecNumber evidence="8">2.7.8.7</ecNumber>
    </recommendedName>
    <alternativeName>
        <fullName evidence="8">4'-phosphopantetheinyl transferase AcpS</fullName>
    </alternativeName>
</protein>
<keyword evidence="1 8" id="KW-0444">Lipid biosynthesis</keyword>
<dbReference type="SUPFAM" id="SSF56214">
    <property type="entry name" value="4'-phosphopantetheinyl transferase"/>
    <property type="match status" value="1"/>
</dbReference>
<keyword evidence="6 8" id="KW-0443">Lipid metabolism</keyword>
<feature type="domain" description="4'-phosphopantetheinyl transferase" evidence="9">
    <location>
        <begin position="2"/>
        <end position="93"/>
    </location>
</feature>
<keyword evidence="2 8" id="KW-0808">Transferase</keyword>
<dbReference type="AlphaFoldDB" id="A0A3D8IV63"/>
<evidence type="ECO:0000256" key="1">
    <source>
        <dbReference type="ARBA" id="ARBA00022516"/>
    </source>
</evidence>
<evidence type="ECO:0000259" key="9">
    <source>
        <dbReference type="Pfam" id="PF01648"/>
    </source>
</evidence>
<keyword evidence="11" id="KW-1185">Reference proteome</keyword>
<dbReference type="EMBL" id="NXLV01000021">
    <property type="protein sequence ID" value="RDU68866.1"/>
    <property type="molecule type" value="Genomic_DNA"/>
</dbReference>
<comment type="caution">
    <text evidence="10">The sequence shown here is derived from an EMBL/GenBank/DDBJ whole genome shotgun (WGS) entry which is preliminary data.</text>
</comment>
<comment type="subcellular location">
    <subcellularLocation>
        <location evidence="8">Cytoplasm</location>
    </subcellularLocation>
</comment>
<gene>
    <name evidence="8" type="primary">acpS</name>
    <name evidence="10" type="ORF">CQA58_07785</name>
</gene>
<dbReference type="NCBIfam" id="TIGR00516">
    <property type="entry name" value="acpS"/>
    <property type="match status" value="1"/>
</dbReference>
<dbReference type="GO" id="GO:0000287">
    <property type="term" value="F:magnesium ion binding"/>
    <property type="evidence" value="ECO:0007669"/>
    <property type="project" value="UniProtKB-UniRule"/>
</dbReference>
<dbReference type="Gene3D" id="3.90.470.20">
    <property type="entry name" value="4'-phosphopantetheinyl transferase domain"/>
    <property type="match status" value="1"/>
</dbReference>
<evidence type="ECO:0000256" key="2">
    <source>
        <dbReference type="ARBA" id="ARBA00022679"/>
    </source>
</evidence>
<keyword evidence="3 8" id="KW-0479">Metal-binding</keyword>
<feature type="binding site" evidence="8">
    <location>
        <position position="5"/>
    </location>
    <ligand>
        <name>Mg(2+)</name>
        <dbReference type="ChEBI" id="CHEBI:18420"/>
    </ligand>
</feature>
<dbReference type="Pfam" id="PF01648">
    <property type="entry name" value="ACPS"/>
    <property type="match status" value="1"/>
</dbReference>
<reference evidence="10 11" key="1">
    <citation type="submission" date="2018-04" db="EMBL/GenBank/DDBJ databases">
        <title>Novel Campyloabacter and Helicobacter Species and Strains.</title>
        <authorList>
            <person name="Mannion A.J."/>
            <person name="Shen Z."/>
            <person name="Fox J.G."/>
        </authorList>
    </citation>
    <scope>NUCLEOTIDE SEQUENCE [LARGE SCALE GENOMIC DNA]</scope>
    <source>
        <strain evidence="10 11">MIT 04-9366</strain>
    </source>
</reference>
<organism evidence="10 11">
    <name type="scientific">Helicobacter brantae</name>
    <dbReference type="NCBI Taxonomy" id="375927"/>
    <lineage>
        <taxon>Bacteria</taxon>
        <taxon>Pseudomonadati</taxon>
        <taxon>Campylobacterota</taxon>
        <taxon>Epsilonproteobacteria</taxon>
        <taxon>Campylobacterales</taxon>
        <taxon>Helicobacteraceae</taxon>
        <taxon>Helicobacter</taxon>
    </lineage>
</organism>
<dbReference type="InterPro" id="IPR002582">
    <property type="entry name" value="ACPS"/>
</dbReference>
<evidence type="ECO:0000313" key="10">
    <source>
        <dbReference type="EMBL" id="RDU68866.1"/>
    </source>
</evidence>
<evidence type="ECO:0000256" key="6">
    <source>
        <dbReference type="ARBA" id="ARBA00023098"/>
    </source>
</evidence>
<evidence type="ECO:0000256" key="8">
    <source>
        <dbReference type="HAMAP-Rule" id="MF_00101"/>
    </source>
</evidence>
<proteinExistence type="inferred from homology"/>
<accession>A0A3D8IV63</accession>
<dbReference type="InterPro" id="IPR008278">
    <property type="entry name" value="4-PPantetheinyl_Trfase_dom"/>
</dbReference>
<comment type="similarity">
    <text evidence="8">Belongs to the P-Pant transferase superfamily. AcpS family.</text>
</comment>
<dbReference type="GO" id="GO:0006633">
    <property type="term" value="P:fatty acid biosynthetic process"/>
    <property type="evidence" value="ECO:0007669"/>
    <property type="project" value="UniProtKB-UniRule"/>
</dbReference>
<feature type="binding site" evidence="8">
    <location>
        <position position="57"/>
    </location>
    <ligand>
        <name>Mg(2+)</name>
        <dbReference type="ChEBI" id="CHEBI:18420"/>
    </ligand>
</feature>
<dbReference type="InterPro" id="IPR037143">
    <property type="entry name" value="4-PPantetheinyl_Trfase_dom_sf"/>
</dbReference>
<evidence type="ECO:0000256" key="3">
    <source>
        <dbReference type="ARBA" id="ARBA00022723"/>
    </source>
</evidence>
<dbReference type="HAMAP" id="MF_00101">
    <property type="entry name" value="AcpS"/>
    <property type="match status" value="1"/>
</dbReference>
<comment type="cofactor">
    <cofactor evidence="8">
        <name>Mg(2+)</name>
        <dbReference type="ChEBI" id="CHEBI:18420"/>
    </cofactor>
</comment>
<evidence type="ECO:0000256" key="5">
    <source>
        <dbReference type="ARBA" id="ARBA00022842"/>
    </source>
</evidence>
<dbReference type="RefSeq" id="WP_115570148.1">
    <property type="nucleotide sequence ID" value="NZ_NXLV01000021.1"/>
</dbReference>
<dbReference type="NCBIfam" id="TIGR00556">
    <property type="entry name" value="pantethn_trn"/>
    <property type="match status" value="1"/>
</dbReference>
<dbReference type="EC" id="2.7.8.7" evidence="8"/>
<keyword evidence="4 8" id="KW-0276">Fatty acid metabolism</keyword>
<keyword evidence="8" id="KW-0963">Cytoplasm</keyword>
<dbReference type="InterPro" id="IPR004568">
    <property type="entry name" value="Ppantetheine-prot_Trfase_dom"/>
</dbReference>